<accession>A0AAD7ETN4</accession>
<comment type="caution">
    <text evidence="1">The sequence shown here is derived from an EMBL/GenBank/DDBJ whole genome shotgun (WGS) entry which is preliminary data.</text>
</comment>
<dbReference type="EMBL" id="JARIHO010000014">
    <property type="protein sequence ID" value="KAJ7350738.1"/>
    <property type="molecule type" value="Genomic_DNA"/>
</dbReference>
<dbReference type="Proteomes" id="UP001218218">
    <property type="component" value="Unassembled WGS sequence"/>
</dbReference>
<organism evidence="1 2">
    <name type="scientific">Mycena albidolilacea</name>
    <dbReference type="NCBI Taxonomy" id="1033008"/>
    <lineage>
        <taxon>Eukaryota</taxon>
        <taxon>Fungi</taxon>
        <taxon>Dikarya</taxon>
        <taxon>Basidiomycota</taxon>
        <taxon>Agaricomycotina</taxon>
        <taxon>Agaricomycetes</taxon>
        <taxon>Agaricomycetidae</taxon>
        <taxon>Agaricales</taxon>
        <taxon>Marasmiineae</taxon>
        <taxon>Mycenaceae</taxon>
        <taxon>Mycena</taxon>
    </lineage>
</organism>
<keyword evidence="2" id="KW-1185">Reference proteome</keyword>
<reference evidence="1" key="1">
    <citation type="submission" date="2023-03" db="EMBL/GenBank/DDBJ databases">
        <title>Massive genome expansion in bonnet fungi (Mycena s.s.) driven by repeated elements and novel gene families across ecological guilds.</title>
        <authorList>
            <consortium name="Lawrence Berkeley National Laboratory"/>
            <person name="Harder C.B."/>
            <person name="Miyauchi S."/>
            <person name="Viragh M."/>
            <person name="Kuo A."/>
            <person name="Thoen E."/>
            <person name="Andreopoulos B."/>
            <person name="Lu D."/>
            <person name="Skrede I."/>
            <person name="Drula E."/>
            <person name="Henrissat B."/>
            <person name="Morin E."/>
            <person name="Kohler A."/>
            <person name="Barry K."/>
            <person name="LaButti K."/>
            <person name="Morin E."/>
            <person name="Salamov A."/>
            <person name="Lipzen A."/>
            <person name="Mereny Z."/>
            <person name="Hegedus B."/>
            <person name="Baldrian P."/>
            <person name="Stursova M."/>
            <person name="Weitz H."/>
            <person name="Taylor A."/>
            <person name="Grigoriev I.V."/>
            <person name="Nagy L.G."/>
            <person name="Martin F."/>
            <person name="Kauserud H."/>
        </authorList>
    </citation>
    <scope>NUCLEOTIDE SEQUENCE</scope>
    <source>
        <strain evidence="1">CBHHK002</strain>
    </source>
</reference>
<evidence type="ECO:0000313" key="1">
    <source>
        <dbReference type="EMBL" id="KAJ7350738.1"/>
    </source>
</evidence>
<sequence length="453" mass="51250">MPQPSFSQSARLGLSRPTPIAMRRSLEGGIRRMKLAGNADLHVLVAKLEARMTAQEKRIVVLKQENSELWQEVHRLKGPRLPLEIFFLIVAEARDDEKALKTFSLVSKGWMHVAREILFVQIPLLRVKPFLNDLHCTIFPYVRALFIRRDDTKDGTAIPSVITPNWLDDYLVHVPKFTALASLELSHLKSRDLHNIARALPPGTKQRIRELDLCRPDASLSAITNFISNFTQLTTLKCSEMDESRRNNALARLFPSTQAGTDALAAPPPSLTTLLFWETGYLPANVLKWLTARHPGAIELFRPDYLQSEYPAEFGDFIARFGGSLSEIELSFFNECDAVKLLDAQYLTALSELRCIVLNFHHARLSWLPNIIAQLPPSIERMKIYVDGGHVSRIDEGWPELDQTLAGGTAFPSLCSLTIWIRHANYYSKQQILQILLPLSAEKRILALEVDFP</sequence>
<protein>
    <recommendedName>
        <fullName evidence="3">F-box domain-containing protein</fullName>
    </recommendedName>
</protein>
<dbReference type="Gene3D" id="3.80.10.10">
    <property type="entry name" value="Ribonuclease Inhibitor"/>
    <property type="match status" value="1"/>
</dbReference>
<proteinExistence type="predicted"/>
<evidence type="ECO:0000313" key="2">
    <source>
        <dbReference type="Proteomes" id="UP001218218"/>
    </source>
</evidence>
<evidence type="ECO:0008006" key="3">
    <source>
        <dbReference type="Google" id="ProtNLM"/>
    </source>
</evidence>
<gene>
    <name evidence="1" type="ORF">DFH08DRAFT_862258</name>
</gene>
<dbReference type="InterPro" id="IPR032675">
    <property type="entry name" value="LRR_dom_sf"/>
</dbReference>
<dbReference type="SUPFAM" id="SSF52047">
    <property type="entry name" value="RNI-like"/>
    <property type="match status" value="1"/>
</dbReference>
<dbReference type="AlphaFoldDB" id="A0AAD7ETN4"/>
<name>A0AAD7ETN4_9AGAR</name>